<sequence>MASGWIELTTSGGPKDVMIRTDIVSHFEDVRRSWGPPHQGISASLARI</sequence>
<name>K9FPU4_PEND2</name>
<dbReference type="HOGENOM" id="CLU_3160155_0_0_1"/>
<dbReference type="OrthoDB" id="3934549at2759"/>
<dbReference type="InParanoid" id="K9FPU4"/>
<protein>
    <submittedName>
        <fullName evidence="1">Uncharacterized protein</fullName>
    </submittedName>
</protein>
<proteinExistence type="predicted"/>
<dbReference type="EMBL" id="AKCT01000228">
    <property type="protein sequence ID" value="EKV10357.1"/>
    <property type="molecule type" value="Genomic_DNA"/>
</dbReference>
<evidence type="ECO:0000313" key="2">
    <source>
        <dbReference type="Proteomes" id="UP000009882"/>
    </source>
</evidence>
<keyword evidence="2" id="KW-1185">Reference proteome</keyword>
<accession>K9FPU4</accession>
<reference evidence="2" key="1">
    <citation type="journal article" date="2012" name="BMC Genomics">
        <title>Genome sequence of the necrotrophic fungus Penicillium digitatum, the main postharvest pathogen of citrus.</title>
        <authorList>
            <person name="Marcet-Houben M."/>
            <person name="Ballester A.-R."/>
            <person name="de la Fuente B."/>
            <person name="Harries E."/>
            <person name="Marcos J.F."/>
            <person name="Gonzalez-Candelas L."/>
            <person name="Gabaldon T."/>
        </authorList>
    </citation>
    <scope>NUCLEOTIDE SEQUENCE [LARGE SCALE GENOMIC DNA]</scope>
    <source>
        <strain evidence="2">PHI26 / CECT 20796</strain>
    </source>
</reference>
<comment type="caution">
    <text evidence="1">The sequence shown here is derived from an EMBL/GenBank/DDBJ whole genome shotgun (WGS) entry which is preliminary data.</text>
</comment>
<gene>
    <name evidence="1" type="ORF">PDIG_56460</name>
</gene>
<organism evidence="1 2">
    <name type="scientific">Penicillium digitatum (strain PHI26 / CECT 20796)</name>
    <name type="common">Green mold</name>
    <dbReference type="NCBI Taxonomy" id="1170229"/>
    <lineage>
        <taxon>Eukaryota</taxon>
        <taxon>Fungi</taxon>
        <taxon>Dikarya</taxon>
        <taxon>Ascomycota</taxon>
        <taxon>Pezizomycotina</taxon>
        <taxon>Eurotiomycetes</taxon>
        <taxon>Eurotiomycetidae</taxon>
        <taxon>Eurotiales</taxon>
        <taxon>Aspergillaceae</taxon>
        <taxon>Penicillium</taxon>
    </lineage>
</organism>
<dbReference type="Proteomes" id="UP000009882">
    <property type="component" value="Unassembled WGS sequence"/>
</dbReference>
<dbReference type="AlphaFoldDB" id="K9FPU4"/>
<evidence type="ECO:0000313" key="1">
    <source>
        <dbReference type="EMBL" id="EKV10357.1"/>
    </source>
</evidence>